<dbReference type="PANTHER" id="PTHR14068">
    <property type="entry name" value="EUKARYOTIC TRANSLATION INITIATION FACTOR 3 EIF3 -RELATED"/>
    <property type="match status" value="1"/>
</dbReference>
<dbReference type="EMBL" id="JAAMPI010000014">
    <property type="protein sequence ID" value="KAF4637678.1"/>
    <property type="molecule type" value="Genomic_DNA"/>
</dbReference>
<evidence type="ECO:0000256" key="6">
    <source>
        <dbReference type="ARBA" id="ARBA00022574"/>
    </source>
</evidence>
<dbReference type="GO" id="GO:0003743">
    <property type="term" value="F:translation initiation factor activity"/>
    <property type="evidence" value="ECO:0007669"/>
    <property type="project" value="UniProtKB-UniRule"/>
</dbReference>
<dbReference type="FunFam" id="1.20.1420.30:FF:000027">
    <property type="entry name" value="Vacuolar calcium ion transporter"/>
    <property type="match status" value="1"/>
</dbReference>
<dbReference type="InterPro" id="IPR000504">
    <property type="entry name" value="RRM_dom"/>
</dbReference>
<feature type="transmembrane region" description="Helical" evidence="15">
    <location>
        <begin position="1344"/>
        <end position="1362"/>
    </location>
</feature>
<feature type="transmembrane region" description="Helical" evidence="15">
    <location>
        <begin position="1368"/>
        <end position="1388"/>
    </location>
</feature>
<comment type="subcellular location">
    <subcellularLocation>
        <location evidence="2 13">Cytoplasm</location>
    </subcellularLocation>
    <subcellularLocation>
        <location evidence="1">Membrane</location>
        <topology evidence="1">Multi-pass membrane protein</topology>
    </subcellularLocation>
</comment>
<evidence type="ECO:0000256" key="3">
    <source>
        <dbReference type="ARBA" id="ARBA00008170"/>
    </source>
</evidence>
<keyword evidence="8" id="KW-0677">Repeat</keyword>
<protein>
    <recommendedName>
        <fullName evidence="13">Eukaryotic translation initiation factor 3 subunit B</fullName>
        <shortName evidence="13">eIF3b</shortName>
    </recommendedName>
    <alternativeName>
        <fullName evidence="13">Eukaryotic translation initiation factor 3 90 kDa subunit homolog</fullName>
        <shortName evidence="13">eIF3 p90</shortName>
    </alternativeName>
    <alternativeName>
        <fullName evidence="13">Translation initiation factor eIF3, p90 subunit homolog</fullName>
    </alternativeName>
</protein>
<dbReference type="InterPro" id="IPR015943">
    <property type="entry name" value="WD40/YVTN_repeat-like_dom_sf"/>
</dbReference>
<evidence type="ECO:0000256" key="1">
    <source>
        <dbReference type="ARBA" id="ARBA00004141"/>
    </source>
</evidence>
<name>A0A8H4W7Z1_9HELO</name>
<dbReference type="InterPro" id="IPR035979">
    <property type="entry name" value="RBD_domain_sf"/>
</dbReference>
<evidence type="ECO:0000256" key="14">
    <source>
        <dbReference type="SAM" id="MobiDB-lite"/>
    </source>
</evidence>
<dbReference type="InterPro" id="IPR044880">
    <property type="entry name" value="NCX_ion-bd_dom_sf"/>
</dbReference>
<organism evidence="17 18">
    <name type="scientific">Cudoniella acicularis</name>
    <dbReference type="NCBI Taxonomy" id="354080"/>
    <lineage>
        <taxon>Eukaryota</taxon>
        <taxon>Fungi</taxon>
        <taxon>Dikarya</taxon>
        <taxon>Ascomycota</taxon>
        <taxon>Pezizomycotina</taxon>
        <taxon>Leotiomycetes</taxon>
        <taxon>Helotiales</taxon>
        <taxon>Tricladiaceae</taxon>
        <taxon>Cudoniella</taxon>
    </lineage>
</organism>
<evidence type="ECO:0000256" key="4">
    <source>
        <dbReference type="ARBA" id="ARBA00022490"/>
    </source>
</evidence>
<dbReference type="Pfam" id="PF08662">
    <property type="entry name" value="eIF2A"/>
    <property type="match status" value="1"/>
</dbReference>
<keyword evidence="9 13" id="KW-0694">RNA-binding</keyword>
<dbReference type="GO" id="GO:0031369">
    <property type="term" value="F:translation initiation factor binding"/>
    <property type="evidence" value="ECO:0007669"/>
    <property type="project" value="InterPro"/>
</dbReference>
<dbReference type="GO" id="GO:0016020">
    <property type="term" value="C:membrane"/>
    <property type="evidence" value="ECO:0007669"/>
    <property type="project" value="UniProtKB-SubCell"/>
</dbReference>
<evidence type="ECO:0000256" key="5">
    <source>
        <dbReference type="ARBA" id="ARBA00022540"/>
    </source>
</evidence>
<evidence type="ECO:0000256" key="10">
    <source>
        <dbReference type="ARBA" id="ARBA00022917"/>
    </source>
</evidence>
<comment type="subunit">
    <text evidence="13">Component of the eukaryotic translation initiation factor 3 (eIF-3) complex.</text>
</comment>
<dbReference type="Gene3D" id="1.20.1420.30">
    <property type="entry name" value="NCX, central ion-binding region"/>
    <property type="match status" value="2"/>
</dbReference>
<comment type="similarity">
    <text evidence="13">Belongs to the eIF-3 subunit B family.</text>
</comment>
<feature type="compositionally biased region" description="Acidic residues" evidence="14">
    <location>
        <begin position="11"/>
        <end position="21"/>
    </location>
</feature>
<evidence type="ECO:0000259" key="16">
    <source>
        <dbReference type="PROSITE" id="PS50102"/>
    </source>
</evidence>
<dbReference type="NCBIfam" id="TIGR00378">
    <property type="entry name" value="cax"/>
    <property type="match status" value="1"/>
</dbReference>
<feature type="transmembrane region" description="Helical" evidence="15">
    <location>
        <begin position="1308"/>
        <end position="1332"/>
    </location>
</feature>
<evidence type="ECO:0000256" key="8">
    <source>
        <dbReference type="ARBA" id="ARBA00022737"/>
    </source>
</evidence>
<dbReference type="CDD" id="cd12278">
    <property type="entry name" value="RRM_eIF3B"/>
    <property type="match status" value="1"/>
</dbReference>
<keyword evidence="18" id="KW-1185">Reference proteome</keyword>
<gene>
    <name evidence="13" type="primary">PRT1</name>
    <name evidence="17" type="ORF">G7Y89_g410</name>
</gene>
<evidence type="ECO:0000256" key="15">
    <source>
        <dbReference type="SAM" id="Phobius"/>
    </source>
</evidence>
<evidence type="ECO:0000313" key="17">
    <source>
        <dbReference type="EMBL" id="KAF4637678.1"/>
    </source>
</evidence>
<accession>A0A8H4W7Z1</accession>
<dbReference type="InterPro" id="IPR004837">
    <property type="entry name" value="NaCa_Exmemb"/>
</dbReference>
<keyword evidence="11 15" id="KW-1133">Transmembrane helix</keyword>
<keyword evidence="12 15" id="KW-0472">Membrane</keyword>
<proteinExistence type="inferred from homology"/>
<evidence type="ECO:0000256" key="11">
    <source>
        <dbReference type="ARBA" id="ARBA00022989"/>
    </source>
</evidence>
<keyword evidence="6" id="KW-0853">WD repeat</keyword>
<evidence type="ECO:0000256" key="2">
    <source>
        <dbReference type="ARBA" id="ARBA00004496"/>
    </source>
</evidence>
<dbReference type="HAMAP" id="MF_03001">
    <property type="entry name" value="eIF3b"/>
    <property type="match status" value="1"/>
</dbReference>
<reference evidence="17 18" key="1">
    <citation type="submission" date="2020-03" db="EMBL/GenBank/DDBJ databases">
        <title>Draft Genome Sequence of Cudoniella acicularis.</title>
        <authorList>
            <person name="Buettner E."/>
            <person name="Kellner H."/>
        </authorList>
    </citation>
    <scope>NUCLEOTIDE SEQUENCE [LARGE SCALE GENOMIC DNA]</scope>
    <source>
        <strain evidence="17 18">DSM 108380</strain>
    </source>
</reference>
<feature type="region of interest" description="Disordered" evidence="14">
    <location>
        <begin position="1"/>
        <end position="21"/>
    </location>
</feature>
<dbReference type="GO" id="GO:0005852">
    <property type="term" value="C:eukaryotic translation initiation factor 3 complex"/>
    <property type="evidence" value="ECO:0007669"/>
    <property type="project" value="UniProtKB-UniRule"/>
</dbReference>
<dbReference type="GO" id="GO:0015369">
    <property type="term" value="F:calcium:proton antiporter activity"/>
    <property type="evidence" value="ECO:0007669"/>
    <property type="project" value="InterPro"/>
</dbReference>
<comment type="caution">
    <text evidence="17">The sequence shown here is derived from an EMBL/GenBank/DDBJ whole genome shotgun (WGS) entry which is preliminary data.</text>
</comment>
<sequence length="1410" mass="159078">MAPSFDHLPDPEEDDYDEEEELDFSDLRERFEVQLEQGLDTFVVIDGLPEVTEETRPKLIKFLKRKLDAVGRTRDDSIYMPLGDDGKSHKFAFVEYSTPAEAVAACKALDMVQLDKKHQLRVNKMTDIDRFGREGRIDEHYTPPRIDEFAEKEHLRSWLSDPSGRGRDQFVMYKDDRVQVFWNNEKDAPESIVDRQHWTESFVQWSPQGTYLTSMHQQGVQLWGGPSWTRQKRFAHPFVNLVDFSPGEKYLTTWSNRPITIPEEGHPALSVDDDGKNYVIWDIETGKPLRSFTNIELPSNSTDEAGQPIKRKIIWPAFKWSSDDKYVARLTQGTSISVYELPKMGLLDKTTIKIEGVMDFEWAPGTPHREGVKTYEQLFCYWTPEIGSNPAKVGLMSIPSKEVVRTLNLFSVTDAKLHWQSDASYLCVKVDRHSKSKKSLATSLEIFRVREKGVPVEVVDSIKDTVINFAWEPKGDRFVIITTAEVVAPSAVPPKTSVAFYCPEKVKGAGVGNFKHIRTYDKKNSNAIYWSPKGRFVIVATVHSQQSFDMEFFDLDFEGEKPESDKDLTANLQLMNVADHYGVTDIDWDPTGRFVATSASIWKHSMENGYHLYDFKGEQLREEPVEKFKQWLWRPRPPTLLSKEEQKQIRKNLREYSKVFDQEDADRGASADLAVVEHRRRLLDEWLAWRASVEEEVREEREARGLPLDPVEGLIKKTDESEDQVIEEIVEEIVEETEEIAFQIVLTKILSTNPAELTYIQILNGLPVRDVWIKFHPYRSDITKHVELCTVAVEAWRIFKEGLRFDAKLVQAYQNTTPGTKLFNLRLLELVAVVCHDIAAHLFNNTPPENRGKHNPKPPPSVIYGTDIIIPHGITDFTHSEYEHWEQYPAGVADTVGYLAALEIFGGGFRLPAHQGREGNRKRIEKPVGVENMGSLFHRNPKTEGVSSEPQDIELKASTPPHVPENAHTPPEKGQILPTHQANNNGQRVTKYIAPEGESGRRGIHPIQFLKIVWSSTSDVSRAVNLLWPVVPAAVVIRYARMDLYLAIFVLNYIAMVPCANLIGFAGQELARKLPRVLGILLETTLGSLVEIVLFMVLLNQDQYKVIQAAILGSILATLLLCLGMCFFAGGIRHSEQEFEEAVSEVGNGLLLTAGLGLSVPTAFYIALQGDATVNATAEELTANVLSISRIASIFLIVAYAIYVFFNVRTHHGIYDAILETDELNDKDRHKDVHKPKLTFTECVVALSISIALVTLISIALVEQIPFLVEERGVSDAFVGLILVPLVEKAAEHLTAVDEAWDNQMNFALSHVLGATIQTALFNAPLVVLVGWGLRKPMDLHFELFDIIVLILSIVVVGNFLRDQKSNYLEGALCVIIYCIIAVAAFYYPNPKTGSAEVTATPEASLVGRV</sequence>
<dbReference type="PANTHER" id="PTHR14068:SF0">
    <property type="entry name" value="EUKARYOTIC TRANSLATION INITIATION FACTOR 3 SUBUNIT B"/>
    <property type="match status" value="1"/>
</dbReference>
<dbReference type="PROSITE" id="PS50102">
    <property type="entry name" value="RRM"/>
    <property type="match status" value="1"/>
</dbReference>
<dbReference type="InterPro" id="IPR004798">
    <property type="entry name" value="CAX-like"/>
</dbReference>
<keyword evidence="5 13" id="KW-0396">Initiation factor</keyword>
<dbReference type="Pfam" id="PF01699">
    <property type="entry name" value="Na_Ca_ex"/>
    <property type="match status" value="2"/>
</dbReference>
<dbReference type="FunFam" id="1.20.1420.30:FF:000026">
    <property type="entry name" value="Vacuolar calcium ion transporter"/>
    <property type="match status" value="1"/>
</dbReference>
<evidence type="ECO:0000256" key="13">
    <source>
        <dbReference type="HAMAP-Rule" id="MF_03001"/>
    </source>
</evidence>
<dbReference type="FunFam" id="3.30.70.330:FF:000235">
    <property type="entry name" value="Eukaryotic translation initiation factor 3 subunit B"/>
    <property type="match status" value="1"/>
</dbReference>
<dbReference type="InterPro" id="IPR011400">
    <property type="entry name" value="EIF3B"/>
</dbReference>
<evidence type="ECO:0000313" key="18">
    <source>
        <dbReference type="Proteomes" id="UP000566819"/>
    </source>
</evidence>
<dbReference type="Gene3D" id="3.30.70.330">
    <property type="match status" value="1"/>
</dbReference>
<dbReference type="InterPro" id="IPR034363">
    <property type="entry name" value="eIF3B_RRM"/>
</dbReference>
<keyword evidence="7 15" id="KW-0812">Transmembrane</keyword>
<evidence type="ECO:0000256" key="12">
    <source>
        <dbReference type="ARBA" id="ARBA00023136"/>
    </source>
</evidence>
<feature type="transmembrane region" description="Helical" evidence="15">
    <location>
        <begin position="1188"/>
        <end position="1206"/>
    </location>
</feature>
<keyword evidence="10 13" id="KW-0648">Protein biosynthesis</keyword>
<dbReference type="Gene3D" id="2.130.10.10">
    <property type="entry name" value="YVTN repeat-like/Quinoprotein amine dehydrogenase"/>
    <property type="match status" value="1"/>
</dbReference>
<dbReference type="SUPFAM" id="SSF54928">
    <property type="entry name" value="RNA-binding domain, RBD"/>
    <property type="match status" value="1"/>
</dbReference>
<dbReference type="InterPro" id="IPR012677">
    <property type="entry name" value="Nucleotide-bd_a/b_plait_sf"/>
</dbReference>
<dbReference type="GO" id="GO:0001732">
    <property type="term" value="P:formation of cytoplasmic translation initiation complex"/>
    <property type="evidence" value="ECO:0007669"/>
    <property type="project" value="UniProtKB-UniRule"/>
</dbReference>
<evidence type="ECO:0000256" key="7">
    <source>
        <dbReference type="ARBA" id="ARBA00022692"/>
    </source>
</evidence>
<comment type="similarity">
    <text evidence="3">Belongs to the Ca(2+):cation antiporter (CaCA) (TC 2.A.19) family.</text>
</comment>
<feature type="transmembrane region" description="Helical" evidence="15">
    <location>
        <begin position="1149"/>
        <end position="1168"/>
    </location>
</feature>
<keyword evidence="4 13" id="KW-0963">Cytoplasm</keyword>
<feature type="domain" description="RRM" evidence="16">
    <location>
        <begin position="41"/>
        <end position="127"/>
    </location>
</feature>
<dbReference type="InterPro" id="IPR013979">
    <property type="entry name" value="TIF_beta_prop-like"/>
</dbReference>
<feature type="transmembrane region" description="Helical" evidence="15">
    <location>
        <begin position="1077"/>
        <end position="1100"/>
    </location>
</feature>
<dbReference type="OrthoDB" id="10250414at2759"/>
<evidence type="ECO:0000256" key="9">
    <source>
        <dbReference type="ARBA" id="ARBA00022884"/>
    </source>
</evidence>
<dbReference type="FunFam" id="2.130.10.10:FF:000419">
    <property type="entry name" value="Eukaryotic translation initiation factor 3 subunit B"/>
    <property type="match status" value="1"/>
</dbReference>
<dbReference type="GO" id="GO:0003723">
    <property type="term" value="F:RNA binding"/>
    <property type="evidence" value="ECO:0007669"/>
    <property type="project" value="UniProtKB-UniRule"/>
</dbReference>
<dbReference type="Proteomes" id="UP000566819">
    <property type="component" value="Unassembled WGS sequence"/>
</dbReference>
<comment type="function">
    <text evidence="13">RNA-binding component of the eukaryotic translation initiation factor 3 (eIF-3) complex, which is involved in protein synthesis of a specialized repertoire of mRNAs and, together with other initiation factors, stimulates binding of mRNA and methionyl-tRNAi to the 40S ribosome. The eIF-3 complex specifically targets and initiates translation of a subset of mRNAs involved in cell proliferation.</text>
</comment>
<dbReference type="GO" id="GO:0033290">
    <property type="term" value="C:eukaryotic 48S preinitiation complex"/>
    <property type="evidence" value="ECO:0007669"/>
    <property type="project" value="UniProtKB-UniRule"/>
</dbReference>
<dbReference type="GO" id="GO:0016282">
    <property type="term" value="C:eukaryotic 43S preinitiation complex"/>
    <property type="evidence" value="ECO:0007669"/>
    <property type="project" value="UniProtKB-UniRule"/>
</dbReference>
<feature type="transmembrane region" description="Helical" evidence="15">
    <location>
        <begin position="1106"/>
        <end position="1128"/>
    </location>
</feature>
<feature type="transmembrane region" description="Helical" evidence="15">
    <location>
        <begin position="1044"/>
        <end position="1065"/>
    </location>
</feature>
<dbReference type="SUPFAM" id="SSF82171">
    <property type="entry name" value="DPP6 N-terminal domain-like"/>
    <property type="match status" value="1"/>
</dbReference>